<gene>
    <name evidence="1" type="ORF">SASPL_140791</name>
</gene>
<dbReference type="InterPro" id="IPR025322">
    <property type="entry name" value="PADRE_dom"/>
</dbReference>
<dbReference type="AlphaFoldDB" id="A0A8X8WPF1"/>
<proteinExistence type="predicted"/>
<dbReference type="EMBL" id="PNBA02000015">
    <property type="protein sequence ID" value="KAG6399315.1"/>
    <property type="molecule type" value="Genomic_DNA"/>
</dbReference>
<reference evidence="1" key="2">
    <citation type="submission" date="2020-08" db="EMBL/GenBank/DDBJ databases">
        <title>Plant Genome Project.</title>
        <authorList>
            <person name="Zhang R.-G."/>
        </authorList>
    </citation>
    <scope>NUCLEOTIDE SEQUENCE</scope>
    <source>
        <strain evidence="1">Huo1</strain>
        <tissue evidence="1">Leaf</tissue>
    </source>
</reference>
<keyword evidence="2" id="KW-1185">Reference proteome</keyword>
<accession>A0A8X8WPF1</accession>
<dbReference type="Proteomes" id="UP000298416">
    <property type="component" value="Unassembled WGS sequence"/>
</dbReference>
<protein>
    <submittedName>
        <fullName evidence="1">Uncharacterized protein</fullName>
    </submittedName>
</protein>
<evidence type="ECO:0000313" key="1">
    <source>
        <dbReference type="EMBL" id="KAG6399315.1"/>
    </source>
</evidence>
<organism evidence="1">
    <name type="scientific">Salvia splendens</name>
    <name type="common">Scarlet sage</name>
    <dbReference type="NCBI Taxonomy" id="180675"/>
    <lineage>
        <taxon>Eukaryota</taxon>
        <taxon>Viridiplantae</taxon>
        <taxon>Streptophyta</taxon>
        <taxon>Embryophyta</taxon>
        <taxon>Tracheophyta</taxon>
        <taxon>Spermatophyta</taxon>
        <taxon>Magnoliopsida</taxon>
        <taxon>eudicotyledons</taxon>
        <taxon>Gunneridae</taxon>
        <taxon>Pentapetalae</taxon>
        <taxon>asterids</taxon>
        <taxon>lamiids</taxon>
        <taxon>Lamiales</taxon>
        <taxon>Lamiaceae</taxon>
        <taxon>Nepetoideae</taxon>
        <taxon>Mentheae</taxon>
        <taxon>Salviinae</taxon>
        <taxon>Salvia</taxon>
        <taxon>Salvia subgen. Calosphace</taxon>
        <taxon>core Calosphace</taxon>
    </lineage>
</organism>
<reference evidence="1" key="1">
    <citation type="submission" date="2018-01" db="EMBL/GenBank/DDBJ databases">
        <authorList>
            <person name="Mao J.F."/>
        </authorList>
    </citation>
    <scope>NUCLEOTIDE SEQUENCE</scope>
    <source>
        <strain evidence="1">Huo1</strain>
        <tissue evidence="1">Leaf</tissue>
    </source>
</reference>
<comment type="caution">
    <text evidence="1">The sequence shown here is derived from an EMBL/GenBank/DDBJ whole genome shotgun (WGS) entry which is preliminary data.</text>
</comment>
<name>A0A8X8WPF1_SALSN</name>
<sequence>MRLNLLSPLRQRQVNIYYISCILLCGSLDVIRIILTNGRVEEISGAVTAAVIMNLHPKHVLKKTSESELAIEEENERFRANHHDDGEDRMQYFHGESSDFRSLSERDSIGENLDAERSAALPRWLVAASFGEHFGDAGGQMLISSKRLITP</sequence>
<evidence type="ECO:0000313" key="2">
    <source>
        <dbReference type="Proteomes" id="UP000298416"/>
    </source>
</evidence>
<dbReference type="Pfam" id="PF14009">
    <property type="entry name" value="PADRE"/>
    <property type="match status" value="1"/>
</dbReference>